<dbReference type="SMART" id="SM00342">
    <property type="entry name" value="HTH_ARAC"/>
    <property type="match status" value="1"/>
</dbReference>
<keyword evidence="6" id="KW-1185">Reference proteome</keyword>
<name>A0ABT5KYN3_9BURK</name>
<evidence type="ECO:0000313" key="5">
    <source>
        <dbReference type="EMBL" id="MDC8786817.1"/>
    </source>
</evidence>
<keyword evidence="2" id="KW-0238">DNA-binding</keyword>
<dbReference type="InterPro" id="IPR032687">
    <property type="entry name" value="AraC-type_N"/>
</dbReference>
<dbReference type="Gene3D" id="1.10.10.60">
    <property type="entry name" value="Homeodomain-like"/>
    <property type="match status" value="1"/>
</dbReference>
<evidence type="ECO:0000256" key="3">
    <source>
        <dbReference type="ARBA" id="ARBA00023163"/>
    </source>
</evidence>
<dbReference type="RefSeq" id="WP_273597915.1">
    <property type="nucleotide sequence ID" value="NZ_JAQQXS010000016.1"/>
</dbReference>
<dbReference type="SUPFAM" id="SSF46689">
    <property type="entry name" value="Homeodomain-like"/>
    <property type="match status" value="1"/>
</dbReference>
<comment type="caution">
    <text evidence="5">The sequence shown here is derived from an EMBL/GenBank/DDBJ whole genome shotgun (WGS) entry which is preliminary data.</text>
</comment>
<dbReference type="PANTHER" id="PTHR47894">
    <property type="entry name" value="HTH-TYPE TRANSCRIPTIONAL REGULATOR GADX"/>
    <property type="match status" value="1"/>
</dbReference>
<evidence type="ECO:0000256" key="2">
    <source>
        <dbReference type="ARBA" id="ARBA00023125"/>
    </source>
</evidence>
<gene>
    <name evidence="5" type="ORF">PRZ01_16640</name>
</gene>
<accession>A0ABT5KYN3</accession>
<dbReference type="InterPro" id="IPR018060">
    <property type="entry name" value="HTH_AraC"/>
</dbReference>
<dbReference type="PANTHER" id="PTHR47894:SF1">
    <property type="entry name" value="HTH-TYPE TRANSCRIPTIONAL REGULATOR VQSM"/>
    <property type="match status" value="1"/>
</dbReference>
<dbReference type="PROSITE" id="PS01124">
    <property type="entry name" value="HTH_ARAC_FAMILY_2"/>
    <property type="match status" value="1"/>
</dbReference>
<dbReference type="InterPro" id="IPR009057">
    <property type="entry name" value="Homeodomain-like_sf"/>
</dbReference>
<evidence type="ECO:0000313" key="6">
    <source>
        <dbReference type="Proteomes" id="UP001219862"/>
    </source>
</evidence>
<dbReference type="Proteomes" id="UP001219862">
    <property type="component" value="Unassembled WGS sequence"/>
</dbReference>
<evidence type="ECO:0000256" key="1">
    <source>
        <dbReference type="ARBA" id="ARBA00023015"/>
    </source>
</evidence>
<proteinExistence type="predicted"/>
<organism evidence="5 6">
    <name type="scientific">Roseateles koreensis</name>
    <dbReference type="NCBI Taxonomy" id="2987526"/>
    <lineage>
        <taxon>Bacteria</taxon>
        <taxon>Pseudomonadati</taxon>
        <taxon>Pseudomonadota</taxon>
        <taxon>Betaproteobacteria</taxon>
        <taxon>Burkholderiales</taxon>
        <taxon>Sphaerotilaceae</taxon>
        <taxon>Roseateles</taxon>
    </lineage>
</organism>
<protein>
    <submittedName>
        <fullName evidence="5">AraC family transcriptional regulator</fullName>
    </submittedName>
</protein>
<keyword evidence="1" id="KW-0805">Transcription regulation</keyword>
<sequence>MNHVRATAEKVTVERDTVSMYFANAALRHLTPVARERVLGELDIPESWLGVPHARMQAATFSALWLAVARELDDEFFGLGRRAMKVGSFALLCQAVLHCENLERAIKRMLRGFSVFLDDLQLSLTQEGDEARVHLRNGIADEADRRFADETLLVLIHGLMCWLAGRRIELLRVDFAHARPAHVAEYTAMFSKNLSFDAAHTVMGFDAQLLVAPVVQNSQGLQRFLQTAPQSVVLKYKNEDSWTARVRRRLRACQTAESLGDWPRFEAMAQEMGQPPTTFRRRLEAEGSRYQGIKDQLRNEWAIERLSTSTMSLDEMAAHLGFHDASAFHRAFSRWNGVQPGEYRRRRLAASEAVMAARSP</sequence>
<evidence type="ECO:0000259" key="4">
    <source>
        <dbReference type="PROSITE" id="PS01124"/>
    </source>
</evidence>
<dbReference type="EMBL" id="JAQQXS010000016">
    <property type="protein sequence ID" value="MDC8786817.1"/>
    <property type="molecule type" value="Genomic_DNA"/>
</dbReference>
<dbReference type="Pfam" id="PF12625">
    <property type="entry name" value="Arabinose_bd"/>
    <property type="match status" value="1"/>
</dbReference>
<reference evidence="5 6" key="1">
    <citation type="submission" date="2022-10" db="EMBL/GenBank/DDBJ databases">
        <title>paucibacter sp. hw8 Genome sequencing.</title>
        <authorList>
            <person name="Park S."/>
        </authorList>
    </citation>
    <scope>NUCLEOTIDE SEQUENCE [LARGE SCALE GENOMIC DNA]</scope>
    <source>
        <strain evidence="6">hw8</strain>
    </source>
</reference>
<dbReference type="Pfam" id="PF12833">
    <property type="entry name" value="HTH_18"/>
    <property type="match status" value="1"/>
</dbReference>
<keyword evidence="3" id="KW-0804">Transcription</keyword>
<feature type="domain" description="HTH araC/xylS-type" evidence="4">
    <location>
        <begin position="244"/>
        <end position="346"/>
    </location>
</feature>